<dbReference type="Proteomes" id="UP001549164">
    <property type="component" value="Unassembled WGS sequence"/>
</dbReference>
<dbReference type="NCBIfam" id="TIGR01725">
    <property type="entry name" value="phge_HK97_gp10"/>
    <property type="match status" value="1"/>
</dbReference>
<dbReference type="Pfam" id="PF04883">
    <property type="entry name" value="HK97-gp10_like"/>
    <property type="match status" value="1"/>
</dbReference>
<reference evidence="1 2" key="1">
    <citation type="submission" date="2024-06" db="EMBL/GenBank/DDBJ databases">
        <title>Genomic Encyclopedia of Type Strains, Phase IV (KMG-IV): sequencing the most valuable type-strain genomes for metagenomic binning, comparative biology and taxonomic classification.</title>
        <authorList>
            <person name="Goeker M."/>
        </authorList>
    </citation>
    <scope>NUCLEOTIDE SEQUENCE [LARGE SCALE GENOMIC DNA]</scope>
    <source>
        <strain evidence="1 2">DSM 28102</strain>
    </source>
</reference>
<evidence type="ECO:0000313" key="2">
    <source>
        <dbReference type="Proteomes" id="UP001549164"/>
    </source>
</evidence>
<proteinExistence type="predicted"/>
<dbReference type="InterPro" id="IPR010064">
    <property type="entry name" value="HK97-gp10_tail"/>
</dbReference>
<dbReference type="EMBL" id="JBEPLY010000017">
    <property type="protein sequence ID" value="MET3601815.1"/>
    <property type="molecule type" value="Genomic_DNA"/>
</dbReference>
<dbReference type="RefSeq" id="WP_354435621.1">
    <property type="nucleotide sequence ID" value="NZ_JBEPLY010000017.1"/>
</dbReference>
<name>A0ABV2IFV3_9HYPH</name>
<keyword evidence="2" id="KW-1185">Reference proteome</keyword>
<gene>
    <name evidence="1" type="ORF">ABID12_003778</name>
</gene>
<evidence type="ECO:0000313" key="1">
    <source>
        <dbReference type="EMBL" id="MET3601815.1"/>
    </source>
</evidence>
<accession>A0ABV2IFV3</accession>
<sequence length="144" mass="16129">MARKTTVLGRAKLQKKLDRLPKVAKTMIRDAMAEQADDIVRMMKSLVPVDNGDLRDSIGWTWGRNVPKGATVVAAVKQSLGGDLTITVYAGNEKAYYARWIEFGTVKMKAQPYFYVSWRANQKNAKRKIRKATRNAAKRVAKGG</sequence>
<protein>
    <submittedName>
        <fullName evidence="1">HK97 gp10 family phage protein</fullName>
    </submittedName>
</protein>
<organism evidence="1 2">
    <name type="scientific">Martelella mangrovi</name>
    <dbReference type="NCBI Taxonomy" id="1397477"/>
    <lineage>
        <taxon>Bacteria</taxon>
        <taxon>Pseudomonadati</taxon>
        <taxon>Pseudomonadota</taxon>
        <taxon>Alphaproteobacteria</taxon>
        <taxon>Hyphomicrobiales</taxon>
        <taxon>Aurantimonadaceae</taxon>
        <taxon>Martelella</taxon>
    </lineage>
</organism>
<comment type="caution">
    <text evidence="1">The sequence shown here is derived from an EMBL/GenBank/DDBJ whole genome shotgun (WGS) entry which is preliminary data.</text>
</comment>